<evidence type="ECO:0000256" key="1">
    <source>
        <dbReference type="SAM" id="MobiDB-lite"/>
    </source>
</evidence>
<dbReference type="OrthoDB" id="2791154at2759"/>
<dbReference type="EMBL" id="JH930470">
    <property type="protein sequence ID" value="EKM57668.1"/>
    <property type="molecule type" value="Genomic_DNA"/>
</dbReference>
<dbReference type="Pfam" id="PF17667">
    <property type="entry name" value="Pkinase_fungal"/>
    <property type="match status" value="1"/>
</dbReference>
<dbReference type="AlphaFoldDB" id="K5W1D4"/>
<sequence length="1069" mass="118550">MAAEYDAFCKDDPVHKAADHEEKLLSEIDSVTVELAGEEFKELVPGIDMDDEVAHDVKGFDTIDFSQLNSKTEDLRYSPLCDVFNSVAKVSDCKGRFSITATHCETKETDFRPDMALYPEDVPLAMEAYLRGIQEDDTNAARCAWAWMIIALEVKCKDEDAGYGFEVMSTDTDSRARIPLLRDTPKGRQSRAQFVKYACEIMQRQHRTHVYSIYIASSAVRFFRFDRAGCVVSAPIDLQSQFTLFRDITYRLLNLSPKDQGFDGTVSLASPDLLRTLRACRPKGKPALEQFIQDYLTPDKHLYPIYKITCPVISIGDAAQIAGVDDAGDPLPPEQRTYLVGKPITARSSPTGRCTRGYVALEVEMQRMVFLKDQWRATPRRPELDVYRRLHSRLQDEDREFFATPIAGGDVDNHRTGSQHFMQHFNISVRPAERVHTRLVTKEIGRPLETYRGSFELITFVTQALGAHALAWEVAGVLHHDVSPGNILINTDNNVAFLNDWDLAKYREDLLNGVSASEPAGGTWPFKSALALRYPFKPAEVADDIESFVYILLFMAMSFHFHEFSSLAPVGSSLEQQRAANARNESLAFRFYEVFHEAERSQGIYVGGFVKEMAIQAIRVPIKLDQLNGPSSLERVLQKAYKLLNRHYRRVDQTTLDQFSVAPKAGGPSRFAREKGFGQKKSPSHTARYAPDVFSRHPHLNRRAPPSSSGSSSGSAISNGSQRPLDKHDAMLQILQSAWFDEDGHPLDITDYLDDCLYDQCTNQPVMTSSRRKNFTGVVFAHVLAESLKSMTRKIDEGGSECSDRLRDIEEESEGDDAEGNNAGRSGLGASRPTARTRASRTAKDRKKTLKPKKITTPRKTTTSRRASPPRKAKAVMQVATARKATNARKLRTSRKSSASGAKALVPAHEAISKAKPATAATKTSAKPKARAAAAAPKITKASKAAATVATAMKPNERAAPARVAADKTMIRAGPVRRSARLATEQDGAPSPPTIGKRKRDDKAPDAEDAQLRTCTIQKRKTNTRDMHEIEPAVVQKPVARNATKSRKAAKAAPEAPARRSTRLAAKKA</sequence>
<feature type="region of interest" description="Disordered" evidence="1">
    <location>
        <begin position="810"/>
        <end position="938"/>
    </location>
</feature>
<accession>K5W1D4</accession>
<dbReference type="GeneID" id="18907750"/>
<dbReference type="KEGG" id="pco:PHACADRAFT_115930"/>
<dbReference type="InterPro" id="IPR040976">
    <property type="entry name" value="Pkinase_fungal"/>
</dbReference>
<dbReference type="HOGENOM" id="CLU_008979_0_0_1"/>
<feature type="region of interest" description="Disordered" evidence="1">
    <location>
        <begin position="661"/>
        <end position="724"/>
    </location>
</feature>
<feature type="compositionally biased region" description="Acidic residues" evidence="1">
    <location>
        <begin position="810"/>
        <end position="819"/>
    </location>
</feature>
<dbReference type="InterPro" id="IPR011009">
    <property type="entry name" value="Kinase-like_dom_sf"/>
</dbReference>
<evidence type="ECO:0000259" key="2">
    <source>
        <dbReference type="Pfam" id="PF17667"/>
    </source>
</evidence>
<organism evidence="3 4">
    <name type="scientific">Phanerochaete carnosa (strain HHB-10118-sp)</name>
    <name type="common">White-rot fungus</name>
    <name type="synonym">Peniophora carnosa</name>
    <dbReference type="NCBI Taxonomy" id="650164"/>
    <lineage>
        <taxon>Eukaryota</taxon>
        <taxon>Fungi</taxon>
        <taxon>Dikarya</taxon>
        <taxon>Basidiomycota</taxon>
        <taxon>Agaricomycotina</taxon>
        <taxon>Agaricomycetes</taxon>
        <taxon>Polyporales</taxon>
        <taxon>Phanerochaetaceae</taxon>
        <taxon>Phanerochaete</taxon>
    </lineage>
</organism>
<feature type="compositionally biased region" description="Low complexity" evidence="1">
    <location>
        <begin position="858"/>
        <end position="867"/>
    </location>
</feature>
<dbReference type="PANTHER" id="PTHR38248:SF2">
    <property type="entry name" value="FUNK1 11"/>
    <property type="match status" value="1"/>
</dbReference>
<reference evidence="3 4" key="1">
    <citation type="journal article" date="2012" name="BMC Genomics">
        <title>Comparative genomics of the white-rot fungi, Phanerochaete carnosa and P. chrysosporium, to elucidate the genetic basis of the distinct wood types they colonize.</title>
        <authorList>
            <person name="Suzuki H."/>
            <person name="MacDonald J."/>
            <person name="Syed K."/>
            <person name="Salamov A."/>
            <person name="Hori C."/>
            <person name="Aerts A."/>
            <person name="Henrissat B."/>
            <person name="Wiebenga A."/>
            <person name="vanKuyk P.A."/>
            <person name="Barry K."/>
            <person name="Lindquist E."/>
            <person name="LaButti K."/>
            <person name="Lapidus A."/>
            <person name="Lucas S."/>
            <person name="Coutinho P."/>
            <person name="Gong Y."/>
            <person name="Samejima M."/>
            <person name="Mahadevan R."/>
            <person name="Abou-Zaid M."/>
            <person name="de Vries R.P."/>
            <person name="Igarashi K."/>
            <person name="Yadav J.S."/>
            <person name="Grigoriev I.V."/>
            <person name="Master E.R."/>
        </authorList>
    </citation>
    <scope>NUCLEOTIDE SEQUENCE [LARGE SCALE GENOMIC DNA]</scope>
    <source>
        <strain evidence="3 4">HHB-10118-sp</strain>
    </source>
</reference>
<dbReference type="InParanoid" id="K5W1D4"/>
<feature type="compositionally biased region" description="Basic residues" evidence="1">
    <location>
        <begin position="838"/>
        <end position="857"/>
    </location>
</feature>
<gene>
    <name evidence="3" type="ORF">PHACADRAFT_115930</name>
</gene>
<feature type="compositionally biased region" description="Low complexity" evidence="1">
    <location>
        <begin position="914"/>
        <end position="938"/>
    </location>
</feature>
<feature type="compositionally biased region" description="Basic residues" evidence="1">
    <location>
        <begin position="886"/>
        <end position="895"/>
    </location>
</feature>
<evidence type="ECO:0000313" key="3">
    <source>
        <dbReference type="EMBL" id="EKM57668.1"/>
    </source>
</evidence>
<feature type="domain" description="Fungal-type protein kinase" evidence="2">
    <location>
        <begin position="187"/>
        <end position="555"/>
    </location>
</feature>
<evidence type="ECO:0000313" key="4">
    <source>
        <dbReference type="Proteomes" id="UP000008370"/>
    </source>
</evidence>
<keyword evidence="4" id="KW-1185">Reference proteome</keyword>
<proteinExistence type="predicted"/>
<dbReference type="Proteomes" id="UP000008370">
    <property type="component" value="Unassembled WGS sequence"/>
</dbReference>
<name>K5W1D4_PHACS</name>
<protein>
    <recommendedName>
        <fullName evidence="2">Fungal-type protein kinase domain-containing protein</fullName>
    </recommendedName>
</protein>
<feature type="region of interest" description="Disordered" evidence="1">
    <location>
        <begin position="956"/>
        <end position="1069"/>
    </location>
</feature>
<feature type="compositionally biased region" description="Low complexity" evidence="1">
    <location>
        <begin position="707"/>
        <end position="721"/>
    </location>
</feature>
<feature type="compositionally biased region" description="Basic residues" evidence="1">
    <location>
        <begin position="1060"/>
        <end position="1069"/>
    </location>
</feature>
<dbReference type="Gene3D" id="1.10.510.10">
    <property type="entry name" value="Transferase(Phosphotransferase) domain 1"/>
    <property type="match status" value="1"/>
</dbReference>
<dbReference type="RefSeq" id="XP_007393015.1">
    <property type="nucleotide sequence ID" value="XM_007392953.1"/>
</dbReference>
<dbReference type="SUPFAM" id="SSF56112">
    <property type="entry name" value="Protein kinase-like (PK-like)"/>
    <property type="match status" value="1"/>
</dbReference>
<dbReference type="PANTHER" id="PTHR38248">
    <property type="entry name" value="FUNK1 6"/>
    <property type="match status" value="1"/>
</dbReference>